<dbReference type="Proteomes" id="UP001283361">
    <property type="component" value="Unassembled WGS sequence"/>
</dbReference>
<organism evidence="1 2">
    <name type="scientific">Elysia crispata</name>
    <name type="common">lettuce slug</name>
    <dbReference type="NCBI Taxonomy" id="231223"/>
    <lineage>
        <taxon>Eukaryota</taxon>
        <taxon>Metazoa</taxon>
        <taxon>Spiralia</taxon>
        <taxon>Lophotrochozoa</taxon>
        <taxon>Mollusca</taxon>
        <taxon>Gastropoda</taxon>
        <taxon>Heterobranchia</taxon>
        <taxon>Euthyneura</taxon>
        <taxon>Panpulmonata</taxon>
        <taxon>Sacoglossa</taxon>
        <taxon>Placobranchoidea</taxon>
        <taxon>Plakobranchidae</taxon>
        <taxon>Elysia</taxon>
    </lineage>
</organism>
<dbReference type="EMBL" id="JAWDGP010002389">
    <property type="protein sequence ID" value="KAK3783578.1"/>
    <property type="molecule type" value="Genomic_DNA"/>
</dbReference>
<gene>
    <name evidence="1" type="ORF">RRG08_055456</name>
</gene>
<protein>
    <submittedName>
        <fullName evidence="1">Uncharacterized protein</fullName>
    </submittedName>
</protein>
<dbReference type="AlphaFoldDB" id="A0AAE1A916"/>
<name>A0AAE1A916_9GAST</name>
<evidence type="ECO:0000313" key="1">
    <source>
        <dbReference type="EMBL" id="KAK3783578.1"/>
    </source>
</evidence>
<comment type="caution">
    <text evidence="1">The sequence shown here is derived from an EMBL/GenBank/DDBJ whole genome shotgun (WGS) entry which is preliminary data.</text>
</comment>
<keyword evidence="2" id="KW-1185">Reference proteome</keyword>
<sequence length="116" mass="13281">MTNGPYRGDTTPSVILLLSAKPVQYPRGLCKSHRNYIYIIVKRCRHQHSLPAPDKTRGVVYVENRFILTEIYGYLRPPAGIFADSKAQTHNAYTRETLGKGKTREDKRGDIKIRVH</sequence>
<proteinExistence type="predicted"/>
<reference evidence="1" key="1">
    <citation type="journal article" date="2023" name="G3 (Bethesda)">
        <title>A reference genome for the long-term kleptoplast-retaining sea slug Elysia crispata morphotype clarki.</title>
        <authorList>
            <person name="Eastman K.E."/>
            <person name="Pendleton A.L."/>
            <person name="Shaikh M.A."/>
            <person name="Suttiyut T."/>
            <person name="Ogas R."/>
            <person name="Tomko P."/>
            <person name="Gavelis G."/>
            <person name="Widhalm J.R."/>
            <person name="Wisecaver J.H."/>
        </authorList>
    </citation>
    <scope>NUCLEOTIDE SEQUENCE</scope>
    <source>
        <strain evidence="1">ECLA1</strain>
    </source>
</reference>
<accession>A0AAE1A916</accession>
<evidence type="ECO:0000313" key="2">
    <source>
        <dbReference type="Proteomes" id="UP001283361"/>
    </source>
</evidence>